<reference evidence="2" key="1">
    <citation type="submission" date="2018-05" db="EMBL/GenBank/DDBJ databases">
        <authorList>
            <person name="Lanie J.A."/>
            <person name="Ng W.-L."/>
            <person name="Kazmierczak K.M."/>
            <person name="Andrzejewski T.M."/>
            <person name="Davidsen T.M."/>
            <person name="Wayne K.J."/>
            <person name="Tettelin H."/>
            <person name="Glass J.I."/>
            <person name="Rusch D."/>
            <person name="Podicherti R."/>
            <person name="Tsui H.-C.T."/>
            <person name="Winkler M.E."/>
        </authorList>
    </citation>
    <scope>NUCLEOTIDE SEQUENCE</scope>
</reference>
<protein>
    <recommendedName>
        <fullName evidence="1">DUF6810 domain-containing protein</fullName>
    </recommendedName>
</protein>
<accession>A0A381SYI9</accession>
<evidence type="ECO:0000313" key="2">
    <source>
        <dbReference type="EMBL" id="SVA08519.1"/>
    </source>
</evidence>
<feature type="domain" description="DUF6810" evidence="1">
    <location>
        <begin position="46"/>
        <end position="184"/>
    </location>
</feature>
<name>A0A381SYI9_9ZZZZ</name>
<gene>
    <name evidence="2" type="ORF">METZ01_LOCUS61373</name>
</gene>
<sequence>MRSIQSLKYFFFAGFIIFSVLVTNACASEDADLPFERVIDNDQIFTVEDLQSAGMKTSKQYDVTDLPGGIDAWYGFIRGVTGPKDIEARFYPSHHDAVELGAVLAEEVSGDDANVDEETTTWKEGVKNRSRMASGGAADLAAWSGKRKPNYGDFVIFGNMILLCQGDDPQQSVDVCYELIESIKNNGK</sequence>
<organism evidence="2">
    <name type="scientific">marine metagenome</name>
    <dbReference type="NCBI Taxonomy" id="408172"/>
    <lineage>
        <taxon>unclassified sequences</taxon>
        <taxon>metagenomes</taxon>
        <taxon>ecological metagenomes</taxon>
    </lineage>
</organism>
<proteinExistence type="predicted"/>
<dbReference type="EMBL" id="UINC01003698">
    <property type="protein sequence ID" value="SVA08519.1"/>
    <property type="molecule type" value="Genomic_DNA"/>
</dbReference>
<dbReference type="AlphaFoldDB" id="A0A381SYI9"/>
<dbReference type="InterPro" id="IPR049216">
    <property type="entry name" value="DUF6810"/>
</dbReference>
<dbReference type="Pfam" id="PF20650">
    <property type="entry name" value="DUF6810"/>
    <property type="match status" value="1"/>
</dbReference>
<evidence type="ECO:0000259" key="1">
    <source>
        <dbReference type="Pfam" id="PF20650"/>
    </source>
</evidence>